<dbReference type="EMBL" id="BKCP01007404">
    <property type="protein sequence ID" value="GER45978.1"/>
    <property type="molecule type" value="Genomic_DNA"/>
</dbReference>
<evidence type="ECO:0000313" key="3">
    <source>
        <dbReference type="Proteomes" id="UP000325081"/>
    </source>
</evidence>
<comment type="caution">
    <text evidence="2">The sequence shown here is derived from an EMBL/GenBank/DDBJ whole genome shotgun (WGS) entry which is preliminary data.</text>
</comment>
<name>A0A5A7QM51_STRAF</name>
<dbReference type="Proteomes" id="UP000325081">
    <property type="component" value="Unassembled WGS sequence"/>
</dbReference>
<dbReference type="AlphaFoldDB" id="A0A5A7QM51"/>
<gene>
    <name evidence="2" type="ORF">STAS_22971</name>
</gene>
<evidence type="ECO:0000313" key="2">
    <source>
        <dbReference type="EMBL" id="GER45978.1"/>
    </source>
</evidence>
<feature type="region of interest" description="Disordered" evidence="1">
    <location>
        <begin position="115"/>
        <end position="166"/>
    </location>
</feature>
<evidence type="ECO:0000256" key="1">
    <source>
        <dbReference type="SAM" id="MobiDB-lite"/>
    </source>
</evidence>
<organism evidence="2 3">
    <name type="scientific">Striga asiatica</name>
    <name type="common">Asiatic witchweed</name>
    <name type="synonym">Buchnera asiatica</name>
    <dbReference type="NCBI Taxonomy" id="4170"/>
    <lineage>
        <taxon>Eukaryota</taxon>
        <taxon>Viridiplantae</taxon>
        <taxon>Streptophyta</taxon>
        <taxon>Embryophyta</taxon>
        <taxon>Tracheophyta</taxon>
        <taxon>Spermatophyta</taxon>
        <taxon>Magnoliopsida</taxon>
        <taxon>eudicotyledons</taxon>
        <taxon>Gunneridae</taxon>
        <taxon>Pentapetalae</taxon>
        <taxon>asterids</taxon>
        <taxon>lamiids</taxon>
        <taxon>Lamiales</taxon>
        <taxon>Orobanchaceae</taxon>
        <taxon>Buchnereae</taxon>
        <taxon>Striga</taxon>
    </lineage>
</organism>
<protein>
    <submittedName>
        <fullName evidence="2">Oxidoreductase FAD-binding domain protein</fullName>
    </submittedName>
</protein>
<reference evidence="3" key="1">
    <citation type="journal article" date="2019" name="Curr. Biol.">
        <title>Genome Sequence of Striga asiatica Provides Insight into the Evolution of Plant Parasitism.</title>
        <authorList>
            <person name="Yoshida S."/>
            <person name="Kim S."/>
            <person name="Wafula E.K."/>
            <person name="Tanskanen J."/>
            <person name="Kim Y.M."/>
            <person name="Honaas L."/>
            <person name="Yang Z."/>
            <person name="Spallek T."/>
            <person name="Conn C.E."/>
            <person name="Ichihashi Y."/>
            <person name="Cheong K."/>
            <person name="Cui S."/>
            <person name="Der J.P."/>
            <person name="Gundlach H."/>
            <person name="Jiao Y."/>
            <person name="Hori C."/>
            <person name="Ishida J.K."/>
            <person name="Kasahara H."/>
            <person name="Kiba T."/>
            <person name="Kim M.S."/>
            <person name="Koo N."/>
            <person name="Laohavisit A."/>
            <person name="Lee Y.H."/>
            <person name="Lumba S."/>
            <person name="McCourt P."/>
            <person name="Mortimer J.C."/>
            <person name="Mutuku J.M."/>
            <person name="Nomura T."/>
            <person name="Sasaki-Sekimoto Y."/>
            <person name="Seto Y."/>
            <person name="Wang Y."/>
            <person name="Wakatake T."/>
            <person name="Sakakibara H."/>
            <person name="Demura T."/>
            <person name="Yamaguchi S."/>
            <person name="Yoneyama K."/>
            <person name="Manabe R.I."/>
            <person name="Nelson D.C."/>
            <person name="Schulman A.H."/>
            <person name="Timko M.P."/>
            <person name="dePamphilis C.W."/>
            <person name="Choi D."/>
            <person name="Shirasu K."/>
        </authorList>
    </citation>
    <scope>NUCLEOTIDE SEQUENCE [LARGE SCALE GENOMIC DNA]</scope>
    <source>
        <strain evidence="3">cv. UVA1</strain>
    </source>
</reference>
<accession>A0A5A7QM51</accession>
<sequence>MELLLKDSSMRIGTHSQTLAVAGNRFSCANLAAVGAAADGVECGVAREEIYPGDLTGYLGATQYPNADRRRRHQICYKIQRLKKKNKKKEKKLTVGLEQWPYSAFRLSSTSAAPSVVSISPTGGSPETKSSNPSPGFSPESSVTGDIRSKTTLAKRNRAVETSSGQKYFKISTNLGAK</sequence>
<keyword evidence="3" id="KW-1185">Reference proteome</keyword>
<proteinExistence type="predicted"/>